<dbReference type="Proteomes" id="UP001212042">
    <property type="component" value="Unassembled WGS sequence"/>
</dbReference>
<gene>
    <name evidence="1" type="ORF">PH586_19840</name>
</gene>
<sequence length="215" mass="23791">MKKALVVLVFFFVAVAAFWGYGNYVRLTGSEGASWLLDMWGVRYFGLRSESNQDFEFIYHRSLGAGASKDQGLIDYVVGNKCYDSSWRCSVIMTAASNLMLDDGQVKVGLRGAVEAYERTRGGCSIILETTILSYHLRELSSVRSINVESRAGALLRKIKARGGVLSDIRGDACRELVSKSPEYFTTYALLIAKLLVFSGGRNAYSAAYIDSLER</sequence>
<accession>A0ABT4XK85</accession>
<name>A0ABT4XK85_9PSED</name>
<proteinExistence type="predicted"/>
<dbReference type="EMBL" id="JAQJZJ010000011">
    <property type="protein sequence ID" value="MDA7088636.1"/>
    <property type="molecule type" value="Genomic_DNA"/>
</dbReference>
<organism evidence="1 2">
    <name type="scientific">Pseudomonas aestuarii</name>
    <dbReference type="NCBI Taxonomy" id="3018340"/>
    <lineage>
        <taxon>Bacteria</taxon>
        <taxon>Pseudomonadati</taxon>
        <taxon>Pseudomonadota</taxon>
        <taxon>Gammaproteobacteria</taxon>
        <taxon>Pseudomonadales</taxon>
        <taxon>Pseudomonadaceae</taxon>
        <taxon>Pseudomonas</taxon>
    </lineage>
</organism>
<evidence type="ECO:0000313" key="1">
    <source>
        <dbReference type="EMBL" id="MDA7088636.1"/>
    </source>
</evidence>
<keyword evidence="2" id="KW-1185">Reference proteome</keyword>
<dbReference type="RefSeq" id="WP_271349531.1">
    <property type="nucleotide sequence ID" value="NZ_JAQJZJ010000011.1"/>
</dbReference>
<comment type="caution">
    <text evidence="1">The sequence shown here is derived from an EMBL/GenBank/DDBJ whole genome shotgun (WGS) entry which is preliminary data.</text>
</comment>
<reference evidence="1 2" key="1">
    <citation type="submission" date="2023-01" db="EMBL/GenBank/DDBJ databases">
        <title>Pseudomonas SA3-5T sp. nov., isolated from tidal flat sediment.</title>
        <authorList>
            <person name="Kim H.S."/>
            <person name="Kim J.-S."/>
            <person name="Suh M.K."/>
            <person name="Eom M.K."/>
            <person name="Lee J.-S."/>
        </authorList>
    </citation>
    <scope>NUCLEOTIDE SEQUENCE [LARGE SCALE GENOMIC DNA]</scope>
    <source>
        <strain evidence="1 2">SA3-5</strain>
    </source>
</reference>
<protein>
    <submittedName>
        <fullName evidence="1">Uncharacterized protein</fullName>
    </submittedName>
</protein>
<evidence type="ECO:0000313" key="2">
    <source>
        <dbReference type="Proteomes" id="UP001212042"/>
    </source>
</evidence>